<name>A0A8T2MA89_ASTMX</name>
<dbReference type="FunFam" id="3.30.160.60:FF:001442">
    <property type="entry name" value="zinc finger protein 696"/>
    <property type="match status" value="1"/>
</dbReference>
<sequence>MAQHAFQEQLVSIMEILAKAAVAEINRRVEDSCAVIRLELSRSQRDIDSLKRKSLLMENELRKARLRGRRKVFFCRTAEKQLPVAFPTVWVRDTPADVCRADQTVVTQEVDPGPSAQHVHQDVQVLEEIPKVSIIKEEGTENEMWTNTEAAVQFPFEHQDGLPHSLAQETHEDQNQLHEATENPNAHLSCTLSGSEQVKSDEEGLSKLGLQIKAEKDHEEEEKDVQEIITEESEQRMGGTGDHLDFVLEQRDPRLWTSINEQGHHAAFSAPVDTAMERSGDDIIDDDVNHPDDGDTAKMDLYGAGQVGQVRAQKRLQTSWCRERRQSSPAVKQIHAQQLRTQQHQHQHPHHRTQQRPAEVVIGTGMTSSTASSVAAQPLVGYRRLRTHWRTSVAGERRFSCTYCERRFVRFGQLKEHLRSHTGERPYTCTQCGRSFTKQGNLIRHAVVHSGEKPYQCGLCGKCFTQRSSLKSHQKTHMPDRDVLPGLPVYQSGSSRAISQSRGFV</sequence>
<dbReference type="Gene3D" id="3.30.160.60">
    <property type="entry name" value="Classic Zinc Finger"/>
    <property type="match status" value="3"/>
</dbReference>
<dbReference type="GO" id="GO:0000981">
    <property type="term" value="F:DNA-binding transcription factor activity, RNA polymerase II-specific"/>
    <property type="evidence" value="ECO:0007669"/>
    <property type="project" value="TreeGrafter"/>
</dbReference>
<evidence type="ECO:0000256" key="7">
    <source>
        <dbReference type="SAM" id="Coils"/>
    </source>
</evidence>
<dbReference type="GO" id="GO:0005634">
    <property type="term" value="C:nucleus"/>
    <property type="evidence" value="ECO:0007669"/>
    <property type="project" value="TreeGrafter"/>
</dbReference>
<dbReference type="AlphaFoldDB" id="A0A8T2MA89"/>
<dbReference type="SMART" id="SM00355">
    <property type="entry name" value="ZnF_C2H2"/>
    <property type="match status" value="3"/>
</dbReference>
<gene>
    <name evidence="9" type="ORF">AMEX_G6619</name>
</gene>
<dbReference type="GO" id="GO:0008270">
    <property type="term" value="F:zinc ion binding"/>
    <property type="evidence" value="ECO:0007669"/>
    <property type="project" value="UniProtKB-KW"/>
</dbReference>
<dbReference type="InterPro" id="IPR050717">
    <property type="entry name" value="C2H2-ZF_Transcription_Reg"/>
</dbReference>
<evidence type="ECO:0000256" key="3">
    <source>
        <dbReference type="ARBA" id="ARBA00022737"/>
    </source>
</evidence>
<comment type="caution">
    <text evidence="9">The sequence shown here is derived from an EMBL/GenBank/DDBJ whole genome shotgun (WGS) entry which is preliminary data.</text>
</comment>
<evidence type="ECO:0000256" key="6">
    <source>
        <dbReference type="PROSITE-ProRule" id="PRU00042"/>
    </source>
</evidence>
<dbReference type="FunFam" id="3.30.160.60:FF:000912">
    <property type="entry name" value="Zinc finger protein 660"/>
    <property type="match status" value="1"/>
</dbReference>
<dbReference type="EMBL" id="JAICCE010000004">
    <property type="protein sequence ID" value="KAG9278715.1"/>
    <property type="molecule type" value="Genomic_DNA"/>
</dbReference>
<protein>
    <submittedName>
        <fullName evidence="9">Zinc finger protein 835-like</fullName>
    </submittedName>
</protein>
<dbReference type="SUPFAM" id="SSF57667">
    <property type="entry name" value="beta-beta-alpha zinc fingers"/>
    <property type="match status" value="2"/>
</dbReference>
<dbReference type="InterPro" id="IPR036236">
    <property type="entry name" value="Znf_C2H2_sf"/>
</dbReference>
<keyword evidence="4 6" id="KW-0863">Zinc-finger</keyword>
<keyword evidence="7" id="KW-0175">Coiled coil</keyword>
<feature type="domain" description="C2H2-type" evidence="8">
    <location>
        <begin position="399"/>
        <end position="426"/>
    </location>
</feature>
<organism evidence="9 10">
    <name type="scientific">Astyanax mexicanus</name>
    <name type="common">Blind cave fish</name>
    <name type="synonym">Astyanax fasciatus mexicanus</name>
    <dbReference type="NCBI Taxonomy" id="7994"/>
    <lineage>
        <taxon>Eukaryota</taxon>
        <taxon>Metazoa</taxon>
        <taxon>Chordata</taxon>
        <taxon>Craniata</taxon>
        <taxon>Vertebrata</taxon>
        <taxon>Euteleostomi</taxon>
        <taxon>Actinopterygii</taxon>
        <taxon>Neopterygii</taxon>
        <taxon>Teleostei</taxon>
        <taxon>Ostariophysi</taxon>
        <taxon>Characiformes</taxon>
        <taxon>Characoidei</taxon>
        <taxon>Acestrorhamphidae</taxon>
        <taxon>Acestrorhamphinae</taxon>
        <taxon>Astyanax</taxon>
    </lineage>
</organism>
<dbReference type="PANTHER" id="PTHR14196:SF12">
    <property type="entry name" value="ZINC FINGER PROTEIN 208-LIKE"/>
    <property type="match status" value="1"/>
</dbReference>
<dbReference type="PANTHER" id="PTHR14196">
    <property type="entry name" value="ODD-SKIPPED - RELATED"/>
    <property type="match status" value="1"/>
</dbReference>
<feature type="coiled-coil region" evidence="7">
    <location>
        <begin position="40"/>
        <end position="67"/>
    </location>
</feature>
<evidence type="ECO:0000313" key="9">
    <source>
        <dbReference type="EMBL" id="KAG9278715.1"/>
    </source>
</evidence>
<evidence type="ECO:0000256" key="5">
    <source>
        <dbReference type="ARBA" id="ARBA00022833"/>
    </source>
</evidence>
<accession>A0A8T2MA89</accession>
<feature type="domain" description="C2H2-type" evidence="8">
    <location>
        <begin position="455"/>
        <end position="482"/>
    </location>
</feature>
<reference evidence="9 10" key="1">
    <citation type="submission" date="2021-07" db="EMBL/GenBank/DDBJ databases">
        <authorList>
            <person name="Imarazene B."/>
            <person name="Zahm M."/>
            <person name="Klopp C."/>
            <person name="Cabau C."/>
            <person name="Beille S."/>
            <person name="Jouanno E."/>
            <person name="Castinel A."/>
            <person name="Lluch J."/>
            <person name="Gil L."/>
            <person name="Kuchtly C."/>
            <person name="Lopez Roques C."/>
            <person name="Donnadieu C."/>
            <person name="Parrinello H."/>
            <person name="Journot L."/>
            <person name="Du K."/>
            <person name="Schartl M."/>
            <person name="Retaux S."/>
            <person name="Guiguen Y."/>
        </authorList>
    </citation>
    <scope>NUCLEOTIDE SEQUENCE [LARGE SCALE GENOMIC DNA]</scope>
    <source>
        <strain evidence="9">Pach_M1</strain>
        <tissue evidence="9">Testis</tissue>
    </source>
</reference>
<keyword evidence="2" id="KW-0479">Metal-binding</keyword>
<evidence type="ECO:0000256" key="1">
    <source>
        <dbReference type="ARBA" id="ARBA00006991"/>
    </source>
</evidence>
<dbReference type="Proteomes" id="UP000752171">
    <property type="component" value="Unassembled WGS sequence"/>
</dbReference>
<feature type="domain" description="C2H2-type" evidence="8">
    <location>
        <begin position="427"/>
        <end position="454"/>
    </location>
</feature>
<dbReference type="Pfam" id="PF00096">
    <property type="entry name" value="zf-C2H2"/>
    <property type="match status" value="3"/>
</dbReference>
<comment type="similarity">
    <text evidence="1">Belongs to the krueppel C2H2-type zinc-finger protein family.</text>
</comment>
<evidence type="ECO:0000259" key="8">
    <source>
        <dbReference type="PROSITE" id="PS50157"/>
    </source>
</evidence>
<dbReference type="PROSITE" id="PS00028">
    <property type="entry name" value="ZINC_FINGER_C2H2_1"/>
    <property type="match status" value="3"/>
</dbReference>
<dbReference type="InterPro" id="IPR013087">
    <property type="entry name" value="Znf_C2H2_type"/>
</dbReference>
<proteinExistence type="inferred from homology"/>
<dbReference type="GO" id="GO:0000977">
    <property type="term" value="F:RNA polymerase II transcription regulatory region sequence-specific DNA binding"/>
    <property type="evidence" value="ECO:0007669"/>
    <property type="project" value="TreeGrafter"/>
</dbReference>
<keyword evidence="5" id="KW-0862">Zinc</keyword>
<dbReference type="FunFam" id="3.30.160.60:FF:000110">
    <property type="entry name" value="Zinc finger protein-like"/>
    <property type="match status" value="1"/>
</dbReference>
<evidence type="ECO:0000256" key="2">
    <source>
        <dbReference type="ARBA" id="ARBA00022723"/>
    </source>
</evidence>
<dbReference type="PROSITE" id="PS50157">
    <property type="entry name" value="ZINC_FINGER_C2H2_2"/>
    <property type="match status" value="3"/>
</dbReference>
<evidence type="ECO:0000313" key="10">
    <source>
        <dbReference type="Proteomes" id="UP000752171"/>
    </source>
</evidence>
<evidence type="ECO:0000256" key="4">
    <source>
        <dbReference type="ARBA" id="ARBA00022771"/>
    </source>
</evidence>
<keyword evidence="3" id="KW-0677">Repeat</keyword>